<dbReference type="Proteomes" id="UP000315003">
    <property type="component" value="Chromosome"/>
</dbReference>
<proteinExistence type="predicted"/>
<keyword evidence="2" id="KW-1185">Reference proteome</keyword>
<sequence>MRLYTNFHENSLQTLSMHANVCGRWTPKRPRRFQPVISSILLLATDVADVKWLSLTTRGYLSHIYPYKDLLGQTYATFTTSAQGQLDPVEFDWLATHQSGAPSSCAFGGDGCNGSNQPVDKARAASTVIPLPKQWRKSRHLPGSWASIAPMQVSGRFRANHGPYRRKCRLYGHTERPPCYSEFVLVRGAQSHTQRGPPETTEKSFSWRHAARIEAISF</sequence>
<organism evidence="1 2">
    <name type="scientific">Stieleria bergensis</name>
    <dbReference type="NCBI Taxonomy" id="2528025"/>
    <lineage>
        <taxon>Bacteria</taxon>
        <taxon>Pseudomonadati</taxon>
        <taxon>Planctomycetota</taxon>
        <taxon>Planctomycetia</taxon>
        <taxon>Pirellulales</taxon>
        <taxon>Pirellulaceae</taxon>
        <taxon>Stieleria</taxon>
    </lineage>
</organism>
<evidence type="ECO:0000313" key="1">
    <source>
        <dbReference type="EMBL" id="QDT59410.1"/>
    </source>
</evidence>
<dbReference type="EMBL" id="CP036272">
    <property type="protein sequence ID" value="QDT59410.1"/>
    <property type="molecule type" value="Genomic_DNA"/>
</dbReference>
<accession>A0A517STG3</accession>
<gene>
    <name evidence="1" type="ORF">SV7mr_19170</name>
</gene>
<reference evidence="1 2" key="1">
    <citation type="submission" date="2019-02" db="EMBL/GenBank/DDBJ databases">
        <title>Deep-cultivation of Planctomycetes and their phenomic and genomic characterization uncovers novel biology.</title>
        <authorList>
            <person name="Wiegand S."/>
            <person name="Jogler M."/>
            <person name="Boedeker C."/>
            <person name="Pinto D."/>
            <person name="Vollmers J."/>
            <person name="Rivas-Marin E."/>
            <person name="Kohn T."/>
            <person name="Peeters S.H."/>
            <person name="Heuer A."/>
            <person name="Rast P."/>
            <person name="Oberbeckmann S."/>
            <person name="Bunk B."/>
            <person name="Jeske O."/>
            <person name="Meyerdierks A."/>
            <person name="Storesund J.E."/>
            <person name="Kallscheuer N."/>
            <person name="Luecker S."/>
            <person name="Lage O.M."/>
            <person name="Pohl T."/>
            <person name="Merkel B.J."/>
            <person name="Hornburger P."/>
            <person name="Mueller R.-W."/>
            <person name="Bruemmer F."/>
            <person name="Labrenz M."/>
            <person name="Spormann A.M."/>
            <person name="Op den Camp H."/>
            <person name="Overmann J."/>
            <person name="Amann R."/>
            <person name="Jetten M.S.M."/>
            <person name="Mascher T."/>
            <person name="Medema M.H."/>
            <person name="Devos D.P."/>
            <person name="Kaster A.-K."/>
            <person name="Ovreas L."/>
            <person name="Rohde M."/>
            <person name="Galperin M.Y."/>
            <person name="Jogler C."/>
        </authorList>
    </citation>
    <scope>NUCLEOTIDE SEQUENCE [LARGE SCALE GENOMIC DNA]</scope>
    <source>
        <strain evidence="1 2">SV_7m_r</strain>
    </source>
</reference>
<protein>
    <submittedName>
        <fullName evidence="1">Uncharacterized protein</fullName>
    </submittedName>
</protein>
<evidence type="ECO:0000313" key="2">
    <source>
        <dbReference type="Proteomes" id="UP000315003"/>
    </source>
</evidence>
<name>A0A517STG3_9BACT</name>
<dbReference type="AlphaFoldDB" id="A0A517STG3"/>